<protein>
    <submittedName>
        <fullName evidence="2">4-formylbenzenesulfonate dehydrogenase TsaC1/TsaC2</fullName>
        <ecNumber evidence="2">1.2.1.62</ecNumber>
    </submittedName>
</protein>
<dbReference type="GO" id="GO:0018482">
    <property type="term" value="F:4-formylbenzenesulfonate dehydrogenase activity"/>
    <property type="evidence" value="ECO:0007669"/>
    <property type="project" value="UniProtKB-EC"/>
</dbReference>
<keyword evidence="2" id="KW-0560">Oxidoreductase</keyword>
<reference evidence="2 3" key="1">
    <citation type="submission" date="2020-04" db="EMBL/GenBank/DDBJ databases">
        <title>Usitatibacter rugosus gen. nov., sp. nov. and Usitatibacter palustris sp. nov., novel members of Usitatibacteraceae fam. nov. within the order Nitrosomonadales isolated from soil.</title>
        <authorList>
            <person name="Huber K.J."/>
            <person name="Neumann-Schaal M."/>
            <person name="Geppert A."/>
            <person name="Luckner M."/>
            <person name="Wanner G."/>
            <person name="Overmann J."/>
        </authorList>
    </citation>
    <scope>NUCLEOTIDE SEQUENCE [LARGE SCALE GENOMIC DNA]</scope>
    <source>
        <strain evidence="2 3">Swamp67</strain>
    </source>
</reference>
<evidence type="ECO:0000313" key="2">
    <source>
        <dbReference type="EMBL" id="QJR14326.1"/>
    </source>
</evidence>
<evidence type="ECO:0000256" key="1">
    <source>
        <dbReference type="ARBA" id="ARBA00006484"/>
    </source>
</evidence>
<accession>A0A6M4H483</accession>
<sequence length="259" mass="27447">MDTDNLFDLKGKAAFIPGGYGGIGEAVARGLAAAGATVTVAGRDGSKADALGKELTAAGQRAFGVAMDANKVASIREATDKAAQHMGRLDILVNCIGMNREQKIADVTEEQFDEIYRVNLRSAMFLAQQAAKYQVEGKRGGKQVQMLSVRSMLGMRGYGYSAYCSTKGALVMLVKQHALELAANNIQVNGVAPTVVETAMAGNWKKDPGRWEALLARIPLGRVAQPRDIVGATLFFCAPASDFVTGQVLYLDGGITATQ</sequence>
<dbReference type="GO" id="GO:0016616">
    <property type="term" value="F:oxidoreductase activity, acting on the CH-OH group of donors, NAD or NADP as acceptor"/>
    <property type="evidence" value="ECO:0007669"/>
    <property type="project" value="TreeGrafter"/>
</dbReference>
<dbReference type="Pfam" id="PF13561">
    <property type="entry name" value="adh_short_C2"/>
    <property type="match status" value="1"/>
</dbReference>
<dbReference type="PANTHER" id="PTHR42760">
    <property type="entry name" value="SHORT-CHAIN DEHYDROGENASES/REDUCTASES FAMILY MEMBER"/>
    <property type="match status" value="1"/>
</dbReference>
<dbReference type="FunFam" id="3.40.50.720:FF:000084">
    <property type="entry name" value="Short-chain dehydrogenase reductase"/>
    <property type="match status" value="1"/>
</dbReference>
<gene>
    <name evidence="2" type="primary">tsaC1</name>
    <name evidence="2" type="ORF">DSM104440_01122</name>
</gene>
<comment type="similarity">
    <text evidence="1">Belongs to the short-chain dehydrogenases/reductases (SDR) family.</text>
</comment>
<organism evidence="2 3">
    <name type="scientific">Usitatibacter palustris</name>
    <dbReference type="NCBI Taxonomy" id="2732487"/>
    <lineage>
        <taxon>Bacteria</taxon>
        <taxon>Pseudomonadati</taxon>
        <taxon>Pseudomonadota</taxon>
        <taxon>Betaproteobacteria</taxon>
        <taxon>Nitrosomonadales</taxon>
        <taxon>Usitatibacteraceae</taxon>
        <taxon>Usitatibacter</taxon>
    </lineage>
</organism>
<dbReference type="EMBL" id="CP053073">
    <property type="protein sequence ID" value="QJR14326.1"/>
    <property type="molecule type" value="Genomic_DNA"/>
</dbReference>
<dbReference type="EC" id="1.2.1.62" evidence="2"/>
<dbReference type="SUPFAM" id="SSF51735">
    <property type="entry name" value="NAD(P)-binding Rossmann-fold domains"/>
    <property type="match status" value="1"/>
</dbReference>
<keyword evidence="3" id="KW-1185">Reference proteome</keyword>
<dbReference type="Proteomes" id="UP000503096">
    <property type="component" value="Chromosome"/>
</dbReference>
<dbReference type="InterPro" id="IPR036291">
    <property type="entry name" value="NAD(P)-bd_dom_sf"/>
</dbReference>
<dbReference type="InParanoid" id="A0A6M4H483"/>
<dbReference type="InterPro" id="IPR002347">
    <property type="entry name" value="SDR_fam"/>
</dbReference>
<name>A0A6M4H483_9PROT</name>
<dbReference type="Gene3D" id="3.40.50.720">
    <property type="entry name" value="NAD(P)-binding Rossmann-like Domain"/>
    <property type="match status" value="1"/>
</dbReference>
<proteinExistence type="inferred from homology"/>
<evidence type="ECO:0000313" key="3">
    <source>
        <dbReference type="Proteomes" id="UP000503096"/>
    </source>
</evidence>
<dbReference type="RefSeq" id="WP_171161093.1">
    <property type="nucleotide sequence ID" value="NZ_CP053073.1"/>
</dbReference>
<dbReference type="PRINTS" id="PR00081">
    <property type="entry name" value="GDHRDH"/>
</dbReference>
<dbReference type="AlphaFoldDB" id="A0A6M4H483"/>
<dbReference type="KEGG" id="upl:DSM104440_01122"/>